<protein>
    <submittedName>
        <fullName evidence="8">SM-20-related protein</fullName>
    </submittedName>
</protein>
<evidence type="ECO:0000259" key="7">
    <source>
        <dbReference type="PROSITE" id="PS51471"/>
    </source>
</evidence>
<feature type="domain" description="Fe2OG dioxygenase" evidence="7">
    <location>
        <begin position="97"/>
        <end position="197"/>
    </location>
</feature>
<evidence type="ECO:0000313" key="8">
    <source>
        <dbReference type="EMBL" id="SKC75883.1"/>
    </source>
</evidence>
<dbReference type="PROSITE" id="PS51471">
    <property type="entry name" value="FE2OG_OXY"/>
    <property type="match status" value="1"/>
</dbReference>
<keyword evidence="5" id="KW-0560">Oxidoreductase</keyword>
<evidence type="ECO:0000256" key="4">
    <source>
        <dbReference type="ARBA" id="ARBA00022964"/>
    </source>
</evidence>
<reference evidence="8 9" key="1">
    <citation type="submission" date="2017-02" db="EMBL/GenBank/DDBJ databases">
        <authorList>
            <person name="Peterson S.W."/>
        </authorList>
    </citation>
    <scope>NUCLEOTIDE SEQUENCE [LARGE SCALE GENOMIC DNA]</scope>
    <source>
        <strain evidence="8 9">DSM 25262</strain>
    </source>
</reference>
<evidence type="ECO:0000256" key="5">
    <source>
        <dbReference type="ARBA" id="ARBA00023002"/>
    </source>
</evidence>
<keyword evidence="6" id="KW-0408">Iron</keyword>
<accession>A0A1T5LIS1</accession>
<comment type="cofactor">
    <cofactor evidence="1">
        <name>L-ascorbate</name>
        <dbReference type="ChEBI" id="CHEBI:38290"/>
    </cofactor>
</comment>
<dbReference type="InterPro" id="IPR005123">
    <property type="entry name" value="Oxoglu/Fe-dep_dioxygenase_dom"/>
</dbReference>
<evidence type="ECO:0000256" key="2">
    <source>
        <dbReference type="ARBA" id="ARBA00022723"/>
    </source>
</evidence>
<dbReference type="EMBL" id="FUZU01000002">
    <property type="protein sequence ID" value="SKC75883.1"/>
    <property type="molecule type" value="Genomic_DNA"/>
</dbReference>
<name>A0A1T5LIS1_9BACT</name>
<gene>
    <name evidence="8" type="ORF">SAMN05660236_3313</name>
</gene>
<dbReference type="AlphaFoldDB" id="A0A1T5LIS1"/>
<dbReference type="Pfam" id="PF13640">
    <property type="entry name" value="2OG-FeII_Oxy_3"/>
    <property type="match status" value="1"/>
</dbReference>
<dbReference type="OrthoDB" id="9783171at2"/>
<dbReference type="GO" id="GO:0031543">
    <property type="term" value="F:peptidyl-proline dioxygenase activity"/>
    <property type="evidence" value="ECO:0007669"/>
    <property type="project" value="TreeGrafter"/>
</dbReference>
<evidence type="ECO:0000256" key="3">
    <source>
        <dbReference type="ARBA" id="ARBA00022896"/>
    </source>
</evidence>
<dbReference type="InterPro" id="IPR006620">
    <property type="entry name" value="Pro_4_hyd_alph"/>
</dbReference>
<dbReference type="SMART" id="SM00702">
    <property type="entry name" value="P4Hc"/>
    <property type="match status" value="1"/>
</dbReference>
<dbReference type="PANTHER" id="PTHR12907:SF26">
    <property type="entry name" value="HIF PROLYL HYDROXYLASE, ISOFORM C"/>
    <property type="match status" value="1"/>
</dbReference>
<dbReference type="STRING" id="688867.SAMN05660236_3313"/>
<evidence type="ECO:0000256" key="1">
    <source>
        <dbReference type="ARBA" id="ARBA00001961"/>
    </source>
</evidence>
<dbReference type="RefSeq" id="WP_079687851.1">
    <property type="nucleotide sequence ID" value="NZ_FUZU01000002.1"/>
</dbReference>
<organism evidence="8 9">
    <name type="scientific">Ohtaekwangia koreensis</name>
    <dbReference type="NCBI Taxonomy" id="688867"/>
    <lineage>
        <taxon>Bacteria</taxon>
        <taxon>Pseudomonadati</taxon>
        <taxon>Bacteroidota</taxon>
        <taxon>Cytophagia</taxon>
        <taxon>Cytophagales</taxon>
        <taxon>Fulvivirgaceae</taxon>
        <taxon>Ohtaekwangia</taxon>
    </lineage>
</organism>
<dbReference type="PANTHER" id="PTHR12907">
    <property type="entry name" value="EGL NINE HOMOLOG-RELATED"/>
    <property type="match status" value="1"/>
</dbReference>
<dbReference type="Proteomes" id="UP000190961">
    <property type="component" value="Unassembled WGS sequence"/>
</dbReference>
<dbReference type="GO" id="GO:0031418">
    <property type="term" value="F:L-ascorbic acid binding"/>
    <property type="evidence" value="ECO:0007669"/>
    <property type="project" value="UniProtKB-KW"/>
</dbReference>
<keyword evidence="4" id="KW-0223">Dioxygenase</keyword>
<keyword evidence="3" id="KW-0847">Vitamin C</keyword>
<keyword evidence="9" id="KW-1185">Reference proteome</keyword>
<dbReference type="InterPro" id="IPR051559">
    <property type="entry name" value="HIF_prolyl_hydroxylases"/>
</dbReference>
<dbReference type="InterPro" id="IPR044862">
    <property type="entry name" value="Pro_4_hyd_alph_FE2OG_OXY"/>
</dbReference>
<sequence>MYETFESIVDGLAEKGYAVADSFLSQAEVDAILAIHEFAQGIDEFKKAGIGKKQDLQINEAIRGDYIYWLDKQTASAPAKIYLDRLQELIQYINRTLFLSLKDYEVHLTIYPAGSFYKRHLDQFKKDDHRKLSVICYLNNDWHEEHGGQLRMHLADEGALDFLPIAGRLICFRSDQIEHEVIPATRERLSLTGWILDQVADLRHL</sequence>
<dbReference type="Gene3D" id="2.60.120.620">
    <property type="entry name" value="q2cbj1_9rhob like domain"/>
    <property type="match status" value="1"/>
</dbReference>
<keyword evidence="2" id="KW-0479">Metal-binding</keyword>
<dbReference type="GO" id="GO:0071456">
    <property type="term" value="P:cellular response to hypoxia"/>
    <property type="evidence" value="ECO:0007669"/>
    <property type="project" value="TreeGrafter"/>
</dbReference>
<evidence type="ECO:0000256" key="6">
    <source>
        <dbReference type="ARBA" id="ARBA00023004"/>
    </source>
</evidence>
<proteinExistence type="predicted"/>
<dbReference type="GO" id="GO:0008198">
    <property type="term" value="F:ferrous iron binding"/>
    <property type="evidence" value="ECO:0007669"/>
    <property type="project" value="TreeGrafter"/>
</dbReference>
<evidence type="ECO:0000313" key="9">
    <source>
        <dbReference type="Proteomes" id="UP000190961"/>
    </source>
</evidence>